<proteinExistence type="predicted"/>
<reference evidence="3" key="1">
    <citation type="journal article" date="2010" name="Genome Res.">
        <title>Population genomic sequencing of Coccidioides fungi reveals recent hybridization and transposon control.</title>
        <authorList>
            <person name="Neafsey D.E."/>
            <person name="Barker B.M."/>
            <person name="Sharpton T.J."/>
            <person name="Stajich J.E."/>
            <person name="Park D.J."/>
            <person name="Whiston E."/>
            <person name="Hung C.-Y."/>
            <person name="McMahan C."/>
            <person name="White J."/>
            <person name="Sykes S."/>
            <person name="Heiman D."/>
            <person name="Young S."/>
            <person name="Zeng Q."/>
            <person name="Abouelleil A."/>
            <person name="Aftuck L."/>
            <person name="Bessette D."/>
            <person name="Brown A."/>
            <person name="FitzGerald M."/>
            <person name="Lui A."/>
            <person name="Macdonald J.P."/>
            <person name="Priest M."/>
            <person name="Orbach M.J."/>
            <person name="Galgiani J.N."/>
            <person name="Kirkland T.N."/>
            <person name="Cole G.T."/>
            <person name="Birren B.W."/>
            <person name="Henn M.R."/>
            <person name="Taylor J.W."/>
            <person name="Rounsley S.D."/>
        </authorList>
    </citation>
    <scope>NUCLEOTIDE SEQUENCE [LARGE SCALE GENOMIC DNA]</scope>
    <source>
        <strain evidence="3">RMSCC 2394</strain>
    </source>
</reference>
<name>A0A0J6YPM2_COCIT</name>
<feature type="region of interest" description="Disordered" evidence="1">
    <location>
        <begin position="72"/>
        <end position="91"/>
    </location>
</feature>
<dbReference type="EMBL" id="DS028098">
    <property type="protein sequence ID" value="KMP09154.1"/>
    <property type="molecule type" value="Genomic_DNA"/>
</dbReference>
<dbReference type="AlphaFoldDB" id="A0A0J6YPM2"/>
<protein>
    <submittedName>
        <fullName evidence="2">Uncharacterized protein</fullName>
    </submittedName>
</protein>
<gene>
    <name evidence="2" type="ORF">CIRG_08834</name>
</gene>
<sequence>MPVRVLTESPGQFYTTTTGKAWDEVGTANNHRYGYFSPAGTTIGLTMVDVAISGEIAAPSRRLLLSDEVGERRMGKRSDQPMCEEHGTGSGRTEMKVALKARDKIKRRSRERERDPQLVSLARGSLAASRSRKLGRCSPVFGMRFTTRPRGLPRVYSVRAVETKRGRIANKKEGTDYLPLDGHATVHSLVVFYVELPRVRPYP</sequence>
<organism evidence="2 3">
    <name type="scientific">Coccidioides immitis RMSCC 2394</name>
    <dbReference type="NCBI Taxonomy" id="404692"/>
    <lineage>
        <taxon>Eukaryota</taxon>
        <taxon>Fungi</taxon>
        <taxon>Dikarya</taxon>
        <taxon>Ascomycota</taxon>
        <taxon>Pezizomycotina</taxon>
        <taxon>Eurotiomycetes</taxon>
        <taxon>Eurotiomycetidae</taxon>
        <taxon>Onygenales</taxon>
        <taxon>Onygenaceae</taxon>
        <taxon>Coccidioides</taxon>
    </lineage>
</organism>
<evidence type="ECO:0000313" key="2">
    <source>
        <dbReference type="EMBL" id="KMP09154.1"/>
    </source>
</evidence>
<evidence type="ECO:0000313" key="3">
    <source>
        <dbReference type="Proteomes" id="UP000054565"/>
    </source>
</evidence>
<dbReference type="Proteomes" id="UP000054565">
    <property type="component" value="Unassembled WGS sequence"/>
</dbReference>
<evidence type="ECO:0000256" key="1">
    <source>
        <dbReference type="SAM" id="MobiDB-lite"/>
    </source>
</evidence>
<accession>A0A0J6YPM2</accession>